<proteinExistence type="predicted"/>
<feature type="domain" description="3'-5' exoribonuclease Rv2179c-like" evidence="1">
    <location>
        <begin position="20"/>
        <end position="204"/>
    </location>
</feature>
<evidence type="ECO:0000259" key="1">
    <source>
        <dbReference type="Pfam" id="PF16473"/>
    </source>
</evidence>
<name>A0AAI8ZLL6_VIBVL</name>
<evidence type="ECO:0000313" key="2">
    <source>
        <dbReference type="EMBL" id="CDM12490.1"/>
    </source>
</evidence>
<keyword evidence="2" id="KW-0614">Plasmid</keyword>
<reference evidence="2" key="1">
    <citation type="journal article" date="2014" name="Genome Announc.">
        <title>Complete Nucleotide Sequence of pVv01, a P1-Like Plasmid Prophage of Vibrio vulnificus.</title>
        <authorList>
            <person name="Hammerl J.A."/>
            <person name="Klevanskaa K."/>
            <person name="Strauch E."/>
            <person name="Hertwig S."/>
        </authorList>
    </citation>
    <scope>NUCLEOTIDE SEQUENCE</scope>
    <source>
        <strain evidence="2">48/10</strain>
    </source>
</reference>
<dbReference type="EMBL" id="HG803186">
    <property type="protein sequence ID" value="CDM12490.1"/>
    <property type="molecule type" value="Genomic_DNA"/>
</dbReference>
<accession>A0AAI8ZLL6</accession>
<organism evidence="2">
    <name type="scientific">Vibrio vulnificus</name>
    <dbReference type="NCBI Taxonomy" id="672"/>
    <lineage>
        <taxon>Bacteria</taxon>
        <taxon>Pseudomonadati</taxon>
        <taxon>Pseudomonadota</taxon>
        <taxon>Gammaproteobacteria</taxon>
        <taxon>Vibrionales</taxon>
        <taxon>Vibrionaceae</taxon>
        <taxon>Vibrio</taxon>
    </lineage>
</organism>
<dbReference type="InterPro" id="IPR012337">
    <property type="entry name" value="RNaseH-like_sf"/>
</dbReference>
<dbReference type="AlphaFoldDB" id="A0AAI8ZLL6"/>
<dbReference type="InterPro" id="IPR033390">
    <property type="entry name" value="Rv2179c-like"/>
</dbReference>
<sequence length="270" mass="30585">MILPTLDYLKSIKSSPVIHVLDIETASKRQDAYIFSASLVTVDIYQRRVINKTYLLISGEGQEYRHKDDVSEPDSTMAFWLEQKTKSPEAYAEIFSPEKDEQRLSLPEALHHISLYIKENTPEGTKAQVMGNGSEFDNVILSHAYQEAGIEQPWHFRGNQSLRTVCLLGRLLLGIDPKYTLKRTTPLHHSLYDSEHEAEYFIEIVSALIEAITKGHNVVNMASDQEAMFRSSLLKALGYSQSSDKELVDLLAEVEFNRKALHEGEAHACC</sequence>
<dbReference type="Pfam" id="PF16473">
    <property type="entry name" value="Rv2179c-like"/>
    <property type="match status" value="1"/>
</dbReference>
<geneLocation type="plasmid" evidence="2">
    <name>p48/10</name>
</geneLocation>
<dbReference type="RefSeq" id="WP_032072012.1">
    <property type="nucleotide sequence ID" value="NC_025128.1"/>
</dbReference>
<reference evidence="2" key="2">
    <citation type="submission" date="2014-01" db="EMBL/GenBank/DDBJ databases">
        <authorList>
            <person name="Hammerl J."/>
        </authorList>
    </citation>
    <scope>NUCLEOTIDE SEQUENCE</scope>
    <source>
        <strain evidence="2">48/10</strain>
        <plasmid evidence="2">p48/10</plasmid>
    </source>
</reference>
<protein>
    <submittedName>
        <fullName evidence="2">Exodeoxyribonuclease VIII</fullName>
    </submittedName>
</protein>
<dbReference type="SUPFAM" id="SSF53098">
    <property type="entry name" value="Ribonuclease H-like"/>
    <property type="match status" value="1"/>
</dbReference>